<protein>
    <recommendedName>
        <fullName evidence="7">OPA3-like protein</fullName>
    </recommendedName>
</protein>
<dbReference type="GO" id="GO:0019216">
    <property type="term" value="P:regulation of lipid metabolic process"/>
    <property type="evidence" value="ECO:0007669"/>
    <property type="project" value="TreeGrafter"/>
</dbReference>
<dbReference type="GeneID" id="27688666"/>
<dbReference type="Proteomes" id="UP000053201">
    <property type="component" value="Unassembled WGS sequence"/>
</dbReference>
<evidence type="ECO:0008006" key="7">
    <source>
        <dbReference type="Google" id="ProtNLM"/>
    </source>
</evidence>
<keyword evidence="6" id="KW-1185">Reference proteome</keyword>
<accession>A0A0L0HEL9</accession>
<dbReference type="eggNOG" id="KOG3335">
    <property type="taxonomic scope" value="Eukaryota"/>
</dbReference>
<dbReference type="FunCoup" id="A0A0L0HEL9">
    <property type="interactions" value="247"/>
</dbReference>
<organism evidence="5 6">
    <name type="scientific">Spizellomyces punctatus (strain DAOM BR117)</name>
    <dbReference type="NCBI Taxonomy" id="645134"/>
    <lineage>
        <taxon>Eukaryota</taxon>
        <taxon>Fungi</taxon>
        <taxon>Fungi incertae sedis</taxon>
        <taxon>Chytridiomycota</taxon>
        <taxon>Chytridiomycota incertae sedis</taxon>
        <taxon>Chytridiomycetes</taxon>
        <taxon>Spizellomycetales</taxon>
        <taxon>Spizellomycetaceae</taxon>
        <taxon>Spizellomyces</taxon>
    </lineage>
</organism>
<dbReference type="Pfam" id="PF07047">
    <property type="entry name" value="OPA3"/>
    <property type="match status" value="1"/>
</dbReference>
<comment type="similarity">
    <text evidence="1">Belongs to the OPA3 family.</text>
</comment>
<keyword evidence="2 3" id="KW-0175">Coiled coil</keyword>
<evidence type="ECO:0000256" key="4">
    <source>
        <dbReference type="SAM" id="MobiDB-lite"/>
    </source>
</evidence>
<dbReference type="InParanoid" id="A0A0L0HEL9"/>
<feature type="coiled-coil region" evidence="3">
    <location>
        <begin position="113"/>
        <end position="154"/>
    </location>
</feature>
<dbReference type="OrthoDB" id="2129069at2759"/>
<dbReference type="PANTHER" id="PTHR12499:SF0">
    <property type="entry name" value="OPTIC ATROPHY 3 PROTEIN"/>
    <property type="match status" value="1"/>
</dbReference>
<feature type="region of interest" description="Disordered" evidence="4">
    <location>
        <begin position="177"/>
        <end position="214"/>
    </location>
</feature>
<dbReference type="OMA" id="WAEFEGT"/>
<sequence>MATIKLGSLLIRTLAKPLANSIKNQAKTHPRFKEFCMDVAQRTHQWEQGIKMRFLGYKSEPIRPLNDARAVELGANFMSESVIFSVAVLTILGEAYRSSRKTTQRRLNVDEALEQLQIETQQTQETITQMQENIQKLTTQVEILTVENRRLERGLDLVAKALNVRIEKEEAAKQRGGWWNGWWSNGNGNGKPDQNGTVNAKAGEGGRSVQSTQS</sequence>
<dbReference type="InterPro" id="IPR010754">
    <property type="entry name" value="OPA3-like"/>
</dbReference>
<evidence type="ECO:0000256" key="1">
    <source>
        <dbReference type="ARBA" id="ARBA00007584"/>
    </source>
</evidence>
<dbReference type="RefSeq" id="XP_016607945.1">
    <property type="nucleotide sequence ID" value="XM_016753501.1"/>
</dbReference>
<reference evidence="5 6" key="1">
    <citation type="submission" date="2009-08" db="EMBL/GenBank/DDBJ databases">
        <title>The Genome Sequence of Spizellomyces punctatus strain DAOM BR117.</title>
        <authorList>
            <consortium name="The Broad Institute Genome Sequencing Platform"/>
            <person name="Russ C."/>
            <person name="Cuomo C."/>
            <person name="Shea T."/>
            <person name="Young S.K."/>
            <person name="Zeng Q."/>
            <person name="Koehrsen M."/>
            <person name="Haas B."/>
            <person name="Borodovsky M."/>
            <person name="Guigo R."/>
            <person name="Alvarado L."/>
            <person name="Berlin A."/>
            <person name="Bochicchio J."/>
            <person name="Borenstein D."/>
            <person name="Chapman S."/>
            <person name="Chen Z."/>
            <person name="Engels R."/>
            <person name="Freedman E."/>
            <person name="Gellesch M."/>
            <person name="Goldberg J."/>
            <person name="Griggs A."/>
            <person name="Gujja S."/>
            <person name="Heiman D."/>
            <person name="Hepburn T."/>
            <person name="Howarth C."/>
            <person name="Jen D."/>
            <person name="Larson L."/>
            <person name="Lewis B."/>
            <person name="Mehta T."/>
            <person name="Park D."/>
            <person name="Pearson M."/>
            <person name="Roberts A."/>
            <person name="Saif S."/>
            <person name="Shenoy N."/>
            <person name="Sisk P."/>
            <person name="Stolte C."/>
            <person name="Sykes S."/>
            <person name="Thomson T."/>
            <person name="Walk T."/>
            <person name="White J."/>
            <person name="Yandava C."/>
            <person name="Burger G."/>
            <person name="Gray M.W."/>
            <person name="Holland P.W.H."/>
            <person name="King N."/>
            <person name="Lang F.B.F."/>
            <person name="Roger A.J."/>
            <person name="Ruiz-Trillo I."/>
            <person name="Lander E."/>
            <person name="Nusbaum C."/>
        </authorList>
    </citation>
    <scope>NUCLEOTIDE SEQUENCE [LARGE SCALE GENOMIC DNA]</scope>
    <source>
        <strain evidence="5 6">DAOM BR117</strain>
    </source>
</reference>
<dbReference type="PANTHER" id="PTHR12499">
    <property type="entry name" value="OPTIC ATROPHY 3 PROTEIN OPA3"/>
    <property type="match status" value="1"/>
</dbReference>
<dbReference type="AlphaFoldDB" id="A0A0L0HEL9"/>
<name>A0A0L0HEL9_SPIPD</name>
<feature type="compositionally biased region" description="Low complexity" evidence="4">
    <location>
        <begin position="177"/>
        <end position="186"/>
    </location>
</feature>
<evidence type="ECO:0000256" key="3">
    <source>
        <dbReference type="SAM" id="Coils"/>
    </source>
</evidence>
<evidence type="ECO:0000256" key="2">
    <source>
        <dbReference type="ARBA" id="ARBA00023054"/>
    </source>
</evidence>
<gene>
    <name evidence="5" type="ORF">SPPG_05276</name>
</gene>
<dbReference type="VEuPathDB" id="FungiDB:SPPG_05276"/>
<dbReference type="EMBL" id="KQ257457">
    <property type="protein sequence ID" value="KNC99905.1"/>
    <property type="molecule type" value="Genomic_DNA"/>
</dbReference>
<evidence type="ECO:0000313" key="5">
    <source>
        <dbReference type="EMBL" id="KNC99905.1"/>
    </source>
</evidence>
<evidence type="ECO:0000313" key="6">
    <source>
        <dbReference type="Proteomes" id="UP000053201"/>
    </source>
</evidence>
<dbReference type="GO" id="GO:0005739">
    <property type="term" value="C:mitochondrion"/>
    <property type="evidence" value="ECO:0007669"/>
    <property type="project" value="TreeGrafter"/>
</dbReference>
<proteinExistence type="inferred from homology"/>